<dbReference type="InterPro" id="IPR000700">
    <property type="entry name" value="PAS-assoc_C"/>
</dbReference>
<accession>A0A2S8FUX3</accession>
<dbReference type="InterPro" id="IPR000014">
    <property type="entry name" value="PAS"/>
</dbReference>
<dbReference type="InterPro" id="IPR013655">
    <property type="entry name" value="PAS_fold_3"/>
</dbReference>
<dbReference type="CDD" id="cd00130">
    <property type="entry name" value="PAS"/>
    <property type="match status" value="1"/>
</dbReference>
<dbReference type="GO" id="GO:0016301">
    <property type="term" value="F:kinase activity"/>
    <property type="evidence" value="ECO:0007669"/>
    <property type="project" value="UniProtKB-KW"/>
</dbReference>
<dbReference type="PANTHER" id="PTHR32089:SF112">
    <property type="entry name" value="LYSOZYME-LIKE PROTEIN-RELATED"/>
    <property type="match status" value="1"/>
</dbReference>
<dbReference type="NCBIfam" id="TIGR00229">
    <property type="entry name" value="sensory_box"/>
    <property type="match status" value="1"/>
</dbReference>
<name>A0A2S8FUX3_9BACT</name>
<comment type="caution">
    <text evidence="6">The sequence shown here is derived from an EMBL/GenBank/DDBJ whole genome shotgun (WGS) entry which is preliminary data.</text>
</comment>
<dbReference type="SUPFAM" id="SSF55785">
    <property type="entry name" value="PYP-like sensor domain (PAS domain)"/>
    <property type="match status" value="2"/>
</dbReference>
<dbReference type="PROSITE" id="PS50111">
    <property type="entry name" value="CHEMOTAXIS_TRANSDUC_2"/>
    <property type="match status" value="1"/>
</dbReference>
<organism evidence="6 7">
    <name type="scientific">Blastopirellula marina</name>
    <dbReference type="NCBI Taxonomy" id="124"/>
    <lineage>
        <taxon>Bacteria</taxon>
        <taxon>Pseudomonadati</taxon>
        <taxon>Planctomycetota</taxon>
        <taxon>Planctomycetia</taxon>
        <taxon>Pirellulales</taxon>
        <taxon>Pirellulaceae</taxon>
        <taxon>Blastopirellula</taxon>
    </lineage>
</organism>
<gene>
    <name evidence="6" type="ORF">C5Y83_08610</name>
</gene>
<dbReference type="GO" id="GO:0007165">
    <property type="term" value="P:signal transduction"/>
    <property type="evidence" value="ECO:0007669"/>
    <property type="project" value="UniProtKB-KW"/>
</dbReference>
<evidence type="ECO:0000256" key="1">
    <source>
        <dbReference type="ARBA" id="ARBA00023224"/>
    </source>
</evidence>
<protein>
    <submittedName>
        <fullName evidence="6">Histidine kinase</fullName>
    </submittedName>
</protein>
<keyword evidence="6" id="KW-0808">Transferase</keyword>
<dbReference type="InterPro" id="IPR004089">
    <property type="entry name" value="MCPsignal_dom"/>
</dbReference>
<dbReference type="PROSITE" id="PS50112">
    <property type="entry name" value="PAS"/>
    <property type="match status" value="1"/>
</dbReference>
<evidence type="ECO:0000313" key="6">
    <source>
        <dbReference type="EMBL" id="PQO35978.1"/>
    </source>
</evidence>
<dbReference type="Pfam" id="PF08447">
    <property type="entry name" value="PAS_3"/>
    <property type="match status" value="1"/>
</dbReference>
<dbReference type="PROSITE" id="PS50113">
    <property type="entry name" value="PAC"/>
    <property type="match status" value="1"/>
</dbReference>
<dbReference type="Gene3D" id="1.10.287.950">
    <property type="entry name" value="Methyl-accepting chemotaxis protein"/>
    <property type="match status" value="1"/>
</dbReference>
<dbReference type="Gene3D" id="3.30.450.20">
    <property type="entry name" value="PAS domain"/>
    <property type="match status" value="2"/>
</dbReference>
<dbReference type="Proteomes" id="UP000238322">
    <property type="component" value="Unassembled WGS sequence"/>
</dbReference>
<evidence type="ECO:0000313" key="7">
    <source>
        <dbReference type="Proteomes" id="UP000238322"/>
    </source>
</evidence>
<dbReference type="Pfam" id="PF13188">
    <property type="entry name" value="PAS_8"/>
    <property type="match status" value="1"/>
</dbReference>
<dbReference type="Pfam" id="PF00015">
    <property type="entry name" value="MCPsignal"/>
    <property type="match status" value="1"/>
</dbReference>
<dbReference type="InterPro" id="IPR001610">
    <property type="entry name" value="PAC"/>
</dbReference>
<dbReference type="EMBL" id="PUHY01000006">
    <property type="protein sequence ID" value="PQO35978.1"/>
    <property type="molecule type" value="Genomic_DNA"/>
</dbReference>
<dbReference type="GO" id="GO:0016020">
    <property type="term" value="C:membrane"/>
    <property type="evidence" value="ECO:0007669"/>
    <property type="project" value="InterPro"/>
</dbReference>
<evidence type="ECO:0000259" key="4">
    <source>
        <dbReference type="PROSITE" id="PS50112"/>
    </source>
</evidence>
<dbReference type="InterPro" id="IPR035965">
    <property type="entry name" value="PAS-like_dom_sf"/>
</dbReference>
<feature type="domain" description="Methyl-accepting transducer" evidence="3">
    <location>
        <begin position="280"/>
        <end position="451"/>
    </location>
</feature>
<dbReference type="SMART" id="SM00091">
    <property type="entry name" value="PAS"/>
    <property type="match status" value="2"/>
</dbReference>
<evidence type="ECO:0000259" key="3">
    <source>
        <dbReference type="PROSITE" id="PS50111"/>
    </source>
</evidence>
<sequence length="451" mass="49621">MFGLIPASLFSFFSRSKTVEPVACDNRNDALLAAIDRSALLIELDLSGRVLTANDNFLEKFGYTLQELQGKHHRKLVFERYAASDEYRSFWQELKSGTFQSGTFERIAKDGSTVLLQATYNPVCDEVGKPIKILKIATDISQQLEERREETRQRNMIENLPLNIMFADRDLIIRYINPTSLRTFQKIQHLLPVSIDQIVGSSIGLFHQDPSHQARLLSDPKNLPLQTQFQLGDETIELNVCAIYDQASQYIGPMASWNIITEQTQIRGQIGSLADVGHTVAGNVGEMAAAIEEISDRISRNAELAQETDEEVVSAGTSIRQLSDCSQEIDGIVMAIRELAEQTNLLALNATIEAARAGEAGRSFAVVASEVKSLATSTSAATKDIADRVARIRQNIDSVVSANDHITSSVAEVNLNTNTVAAAIEEQGAIVHGMKSTADHLVHLAEELKKL</sequence>
<reference evidence="6 7" key="1">
    <citation type="submission" date="2018-02" db="EMBL/GenBank/DDBJ databases">
        <title>Comparative genomes isolates from brazilian mangrove.</title>
        <authorList>
            <person name="Araujo J.E."/>
            <person name="Taketani R.G."/>
            <person name="Silva M.C.P."/>
            <person name="Loureco M.V."/>
            <person name="Andreote F.D."/>
        </authorList>
    </citation>
    <scope>NUCLEOTIDE SEQUENCE [LARGE SCALE GENOMIC DNA]</scope>
    <source>
        <strain evidence="6 7">Hex-1 MGV</strain>
    </source>
</reference>
<feature type="domain" description="PAC" evidence="5">
    <location>
        <begin position="100"/>
        <end position="152"/>
    </location>
</feature>
<dbReference type="SUPFAM" id="SSF58104">
    <property type="entry name" value="Methyl-accepting chemotaxis protein (MCP) signaling domain"/>
    <property type="match status" value="1"/>
</dbReference>
<evidence type="ECO:0000256" key="2">
    <source>
        <dbReference type="PROSITE-ProRule" id="PRU00284"/>
    </source>
</evidence>
<keyword evidence="1 2" id="KW-0807">Transducer</keyword>
<dbReference type="RefSeq" id="WP_105329267.1">
    <property type="nucleotide sequence ID" value="NZ_PUHY01000006.1"/>
</dbReference>
<dbReference type="AlphaFoldDB" id="A0A2S8FUX3"/>
<proteinExistence type="predicted"/>
<keyword evidence="6" id="KW-0418">Kinase</keyword>
<feature type="domain" description="PAS" evidence="4">
    <location>
        <begin position="41"/>
        <end position="85"/>
    </location>
</feature>
<dbReference type="PANTHER" id="PTHR32089">
    <property type="entry name" value="METHYL-ACCEPTING CHEMOTAXIS PROTEIN MCPB"/>
    <property type="match status" value="1"/>
</dbReference>
<evidence type="ECO:0000259" key="5">
    <source>
        <dbReference type="PROSITE" id="PS50113"/>
    </source>
</evidence>
<dbReference type="SMART" id="SM00283">
    <property type="entry name" value="MA"/>
    <property type="match status" value="1"/>
</dbReference>
<dbReference type="SMART" id="SM00086">
    <property type="entry name" value="PAC"/>
    <property type="match status" value="1"/>
</dbReference>
<dbReference type="OrthoDB" id="221239at2"/>